<accession>A0ABU3MZJ1</accession>
<feature type="transmembrane region" description="Helical" evidence="7">
    <location>
        <begin position="232"/>
        <end position="255"/>
    </location>
</feature>
<feature type="transmembrane region" description="Helical" evidence="7">
    <location>
        <begin position="338"/>
        <end position="362"/>
    </location>
</feature>
<evidence type="ECO:0000256" key="2">
    <source>
        <dbReference type="ARBA" id="ARBA00005262"/>
    </source>
</evidence>
<evidence type="ECO:0000256" key="6">
    <source>
        <dbReference type="ARBA" id="ARBA00023136"/>
    </source>
</evidence>
<dbReference type="PIRSF" id="PIRSF004810">
    <property type="entry name" value="ChrA"/>
    <property type="match status" value="1"/>
</dbReference>
<feature type="transmembrane region" description="Helical" evidence="7">
    <location>
        <begin position="267"/>
        <end position="287"/>
    </location>
</feature>
<feature type="transmembrane region" description="Helical" evidence="7">
    <location>
        <begin position="95"/>
        <end position="116"/>
    </location>
</feature>
<dbReference type="InterPro" id="IPR014047">
    <property type="entry name" value="Chr_Tranpt_l_chain"/>
</dbReference>
<comment type="similarity">
    <text evidence="2">Belongs to the chromate ion transporter (CHR) (TC 2.A.51) family.</text>
</comment>
<evidence type="ECO:0000256" key="1">
    <source>
        <dbReference type="ARBA" id="ARBA00004651"/>
    </source>
</evidence>
<keyword evidence="5 7" id="KW-1133">Transmembrane helix</keyword>
<gene>
    <name evidence="8" type="primary">chrA</name>
    <name evidence="8" type="ORF">MZO42_03275</name>
</gene>
<feature type="transmembrane region" description="Helical" evidence="7">
    <location>
        <begin position="128"/>
        <end position="148"/>
    </location>
</feature>
<dbReference type="PANTHER" id="PTHR33567">
    <property type="entry name" value="CHROMATE ION TRANSPORTER (EUROFUNG)"/>
    <property type="match status" value="1"/>
</dbReference>
<organism evidence="8">
    <name type="scientific">Sphingomonas psychrotolerans</name>
    <dbReference type="NCBI Taxonomy" id="1327635"/>
    <lineage>
        <taxon>Bacteria</taxon>
        <taxon>Pseudomonadati</taxon>
        <taxon>Pseudomonadota</taxon>
        <taxon>Alphaproteobacteria</taxon>
        <taxon>Sphingomonadales</taxon>
        <taxon>Sphingomonadaceae</taxon>
        <taxon>Sphingomonas</taxon>
    </lineage>
</organism>
<evidence type="ECO:0000313" key="8">
    <source>
        <dbReference type="EMBL" id="MDT8757710.1"/>
    </source>
</evidence>
<dbReference type="EMBL" id="JALMLT010000001">
    <property type="protein sequence ID" value="MDT8757710.1"/>
    <property type="molecule type" value="Genomic_DNA"/>
</dbReference>
<comment type="caution">
    <text evidence="8">The sequence shown here is derived from an EMBL/GenBank/DDBJ whole genome shotgun (WGS) entry which is preliminary data.</text>
</comment>
<feature type="transmembrane region" description="Helical" evidence="7">
    <location>
        <begin position="382"/>
        <end position="400"/>
    </location>
</feature>
<dbReference type="NCBIfam" id="TIGR00937">
    <property type="entry name" value="2A51"/>
    <property type="match status" value="1"/>
</dbReference>
<dbReference type="InterPro" id="IPR003370">
    <property type="entry name" value="Chromate_transpt"/>
</dbReference>
<proteinExistence type="inferred from homology"/>
<keyword evidence="6 7" id="KW-0472">Membrane</keyword>
<feature type="transmembrane region" description="Helical" evidence="7">
    <location>
        <begin position="160"/>
        <end position="189"/>
    </location>
</feature>
<evidence type="ECO:0000256" key="3">
    <source>
        <dbReference type="ARBA" id="ARBA00022475"/>
    </source>
</evidence>
<evidence type="ECO:0000256" key="7">
    <source>
        <dbReference type="SAM" id="Phobius"/>
    </source>
</evidence>
<evidence type="ECO:0000256" key="4">
    <source>
        <dbReference type="ARBA" id="ARBA00022692"/>
    </source>
</evidence>
<sequence>MTSVTATPEAATRSREHNIPFSEAVRVWARIAALSFGGPAGQIAVMHRILVEEKKWIGEARFLHALNYCMLLPGPEAQQLAVYIGWLLHKTKGGLVAGALFVLPGFIAILGLSYVYVLLGKLPLVEGLFFGLKAAVLAVVVQAVVRVGSRALRNNVMRGMAAIAFCAIFFLDAPFPLIVLAAALIGFFAARAGSAAFTGGGGHGSGKGGVVHDRDTALGEELPAHARPNLSWSLRISGALLALWLAPVLALVLALGPGDVFSRIATFFSQMAVVTFGGAYAVLAYVAQEAVDTYGWLKPGEMLDGLGMAETTPGPLIMVTQFVGFLAAYRDAGGLTPLIAATLGAILTTWVTFVPCFLWIFAGAPFVERLRGNRALSASLSAITAAVVGVILNLAIWFAIHTLFGRVREVPFAAGSFDVPVLASVNVPAVVLAILAAVAVFRFKAGVLHVLAGCAAAGALYVVVLQ</sequence>
<keyword evidence="4 7" id="KW-0812">Transmembrane</keyword>
<dbReference type="PANTHER" id="PTHR33567:SF3">
    <property type="entry name" value="CHROMATE ION TRANSPORTER (EUROFUNG)"/>
    <property type="match status" value="1"/>
</dbReference>
<dbReference type="Pfam" id="PF02417">
    <property type="entry name" value="Chromate_transp"/>
    <property type="match status" value="2"/>
</dbReference>
<protein>
    <submittedName>
        <fullName evidence="8">Chromate efflux transporter</fullName>
    </submittedName>
</protein>
<feature type="transmembrane region" description="Helical" evidence="7">
    <location>
        <begin position="421"/>
        <end position="441"/>
    </location>
</feature>
<feature type="transmembrane region" description="Helical" evidence="7">
    <location>
        <begin position="447"/>
        <end position="465"/>
    </location>
</feature>
<evidence type="ECO:0000256" key="5">
    <source>
        <dbReference type="ARBA" id="ARBA00022989"/>
    </source>
</evidence>
<reference evidence="8" key="1">
    <citation type="submission" date="2022-04" db="EMBL/GenBank/DDBJ databases">
        <title>Tomato heritable bacteria conferring resistance against bacterial wilt.</title>
        <authorList>
            <person name="Yin J."/>
        </authorList>
    </citation>
    <scope>NUCLEOTIDE SEQUENCE</scope>
    <source>
        <strain evidence="8">Cra20</strain>
    </source>
</reference>
<keyword evidence="3" id="KW-1003">Cell membrane</keyword>
<comment type="subcellular location">
    <subcellularLocation>
        <location evidence="1">Cell membrane</location>
        <topology evidence="1">Multi-pass membrane protein</topology>
    </subcellularLocation>
</comment>
<name>A0ABU3MZJ1_9SPHN</name>